<evidence type="ECO:0000313" key="5">
    <source>
        <dbReference type="Proteomes" id="UP000183922"/>
    </source>
</evidence>
<keyword evidence="2" id="KW-0119">Carbohydrate metabolism</keyword>
<name>A0A1J5FLR1_9BACT</name>
<dbReference type="SUPFAM" id="SSF88713">
    <property type="entry name" value="Glycoside hydrolase/deacetylase"/>
    <property type="match status" value="1"/>
</dbReference>
<dbReference type="Gene3D" id="3.20.110.20">
    <property type="match status" value="1"/>
</dbReference>
<evidence type="ECO:0000313" key="4">
    <source>
        <dbReference type="EMBL" id="OIP56558.1"/>
    </source>
</evidence>
<dbReference type="GO" id="GO:0005975">
    <property type="term" value="P:carbohydrate metabolic process"/>
    <property type="evidence" value="ECO:0007669"/>
    <property type="project" value="InterPro"/>
</dbReference>
<dbReference type="AlphaFoldDB" id="A0A1J5FLR1"/>
<dbReference type="EMBL" id="MNYR01000012">
    <property type="protein sequence ID" value="OIP56558.1"/>
    <property type="molecule type" value="Genomic_DNA"/>
</dbReference>
<feature type="domain" description="Glycoside hydrolase family 57 N-terminal" evidence="3">
    <location>
        <begin position="30"/>
        <end position="268"/>
    </location>
</feature>
<comment type="caution">
    <text evidence="4">The sequence shown here is derived from an EMBL/GenBank/DDBJ whole genome shotgun (WGS) entry which is preliminary data.</text>
</comment>
<dbReference type="Proteomes" id="UP000183922">
    <property type="component" value="Unassembled WGS sequence"/>
</dbReference>
<gene>
    <name evidence="4" type="ORF">AUK13_00780</name>
</gene>
<evidence type="ECO:0000259" key="3">
    <source>
        <dbReference type="Pfam" id="PF03065"/>
    </source>
</evidence>
<evidence type="ECO:0000256" key="2">
    <source>
        <dbReference type="ARBA" id="ARBA00023277"/>
    </source>
</evidence>
<accession>A0A1J5FLR1</accession>
<dbReference type="Pfam" id="PF03065">
    <property type="entry name" value="Glyco_hydro_57"/>
    <property type="match status" value="1"/>
</dbReference>
<evidence type="ECO:0000256" key="1">
    <source>
        <dbReference type="ARBA" id="ARBA00006821"/>
    </source>
</evidence>
<dbReference type="InterPro" id="IPR011330">
    <property type="entry name" value="Glyco_hydro/deAcase_b/a-brl"/>
</dbReference>
<dbReference type="InterPro" id="IPR004300">
    <property type="entry name" value="Glyco_hydro_57_N"/>
</dbReference>
<dbReference type="InterPro" id="IPR052046">
    <property type="entry name" value="GH57_Enzymes"/>
</dbReference>
<reference evidence="4 5" key="1">
    <citation type="journal article" date="2016" name="Environ. Microbiol.">
        <title>Genomic resolution of a cold subsurface aquifer community provides metabolic insights for novel microbes adapted to high CO concentrations.</title>
        <authorList>
            <person name="Probst A.J."/>
            <person name="Castelle C.J."/>
            <person name="Singh A."/>
            <person name="Brown C.T."/>
            <person name="Anantharaman K."/>
            <person name="Sharon I."/>
            <person name="Hug L.A."/>
            <person name="Burstein D."/>
            <person name="Emerson J.B."/>
            <person name="Thomas B.C."/>
            <person name="Banfield J.F."/>
        </authorList>
    </citation>
    <scope>NUCLEOTIDE SEQUENCE [LARGE SCALE GENOMIC DNA]</scope>
    <source>
        <strain evidence="4">CG2_30_39_24</strain>
    </source>
</reference>
<dbReference type="PANTHER" id="PTHR36306:SF1">
    <property type="entry name" value="ALPHA-AMYLASE-RELATED"/>
    <property type="match status" value="1"/>
</dbReference>
<sequence>MSDYSEKQLRSIKTKRPDFMLWLNFLHIYQPPTLEKDLLIRISKEAYFNIVRVLLRNPQYKITLNVTACLTEYLNQIGYTKLIDDLKFLVARGQIELTGSAAFHPLLPLLPIKEVERQIQINYDINQRYFGKLYQPQGFFLPEMAYGDETARAIKRAGFRWIILDEISFDGKINSGCLDYTKKYKLKNIGLNVVFRNRKLSKTFVPEEIEKILKQEKRPEIVITATDGELYGHKYKDQENILDNILKNENLTTLTITEFLAQKRKEEKINVMPSSWESTPAELTHRVPYSLWQHSKNKIHKQLWQLANFALQLNYQGKRDPNHFASRLHLEKGLASCTFWWASDKDFKLFNYAAWNPEEVEKGALELLRSVRSLSKINPQKKIMAEKMFLAIHQAIWTKHWGKFRKTK</sequence>
<organism evidence="4 5">
    <name type="scientific">Candidatus Kuenenbacteria bacterium CG2_30_39_24</name>
    <dbReference type="NCBI Taxonomy" id="1805236"/>
    <lineage>
        <taxon>Bacteria</taxon>
        <taxon>Candidatus Kueneniibacteriota</taxon>
    </lineage>
</organism>
<dbReference type="STRING" id="1805236.AUK13_00780"/>
<proteinExistence type="inferred from homology"/>
<dbReference type="GO" id="GO:0003824">
    <property type="term" value="F:catalytic activity"/>
    <property type="evidence" value="ECO:0007669"/>
    <property type="project" value="InterPro"/>
</dbReference>
<dbReference type="PANTHER" id="PTHR36306">
    <property type="entry name" value="ALPHA-AMYLASE-RELATED-RELATED"/>
    <property type="match status" value="1"/>
</dbReference>
<protein>
    <recommendedName>
        <fullName evidence="3">Glycoside hydrolase family 57 N-terminal domain-containing protein</fullName>
    </recommendedName>
</protein>
<comment type="similarity">
    <text evidence="1">Belongs to the glycosyl hydrolase 57 family.</text>
</comment>